<organism evidence="2 3">
    <name type="scientific">Candidatus Lloydbacteria bacterium RIFCSPHIGHO2_02_FULL_51_22</name>
    <dbReference type="NCBI Taxonomy" id="1798663"/>
    <lineage>
        <taxon>Bacteria</taxon>
        <taxon>Candidatus Lloydiibacteriota</taxon>
    </lineage>
</organism>
<reference evidence="2 3" key="1">
    <citation type="journal article" date="2016" name="Nat. Commun.">
        <title>Thousands of microbial genomes shed light on interconnected biogeochemical processes in an aquifer system.</title>
        <authorList>
            <person name="Anantharaman K."/>
            <person name="Brown C.T."/>
            <person name="Hug L.A."/>
            <person name="Sharon I."/>
            <person name="Castelle C.J."/>
            <person name="Probst A.J."/>
            <person name="Thomas B.C."/>
            <person name="Singh A."/>
            <person name="Wilkins M.J."/>
            <person name="Karaoz U."/>
            <person name="Brodie E.L."/>
            <person name="Williams K.H."/>
            <person name="Hubbard S.S."/>
            <person name="Banfield J.F."/>
        </authorList>
    </citation>
    <scope>NUCLEOTIDE SEQUENCE [LARGE SCALE GENOMIC DNA]</scope>
</reference>
<feature type="transmembrane region" description="Helical" evidence="1">
    <location>
        <begin position="62"/>
        <end position="82"/>
    </location>
</feature>
<keyword evidence="1" id="KW-1133">Transmembrane helix</keyword>
<keyword evidence="1" id="KW-0472">Membrane</keyword>
<sequence length="126" mass="14138">MENNSNLLSLLFVAVSLCGFYCAYLYGHKTKKFIWKEYVILLAAPVLSIIGMAYFLNPRIGTLFIAGSALGFFLEYAIGFAYHKTLNERLWTYNRMSIGGYTSVLSIPIWGVGAVIFWFLSKAVGL</sequence>
<evidence type="ECO:0000313" key="3">
    <source>
        <dbReference type="Proteomes" id="UP000178099"/>
    </source>
</evidence>
<evidence type="ECO:0000313" key="2">
    <source>
        <dbReference type="EMBL" id="OGZ10521.1"/>
    </source>
</evidence>
<dbReference type="Pfam" id="PF06541">
    <property type="entry name" value="ABC_trans_CmpB"/>
    <property type="match status" value="1"/>
</dbReference>
<evidence type="ECO:0000256" key="1">
    <source>
        <dbReference type="SAM" id="Phobius"/>
    </source>
</evidence>
<dbReference type="InterPro" id="IPR010540">
    <property type="entry name" value="CmpB_TMEM229"/>
</dbReference>
<proteinExistence type="predicted"/>
<feature type="transmembrane region" description="Helical" evidence="1">
    <location>
        <begin position="98"/>
        <end position="120"/>
    </location>
</feature>
<dbReference type="Proteomes" id="UP000178099">
    <property type="component" value="Unassembled WGS sequence"/>
</dbReference>
<accession>A0A1G2DC73</accession>
<name>A0A1G2DC73_9BACT</name>
<keyword evidence="1" id="KW-0812">Transmembrane</keyword>
<comment type="caution">
    <text evidence="2">The sequence shown here is derived from an EMBL/GenBank/DDBJ whole genome shotgun (WGS) entry which is preliminary data.</text>
</comment>
<dbReference type="AlphaFoldDB" id="A0A1G2DC73"/>
<dbReference type="EMBL" id="MHLN01000038">
    <property type="protein sequence ID" value="OGZ10521.1"/>
    <property type="molecule type" value="Genomic_DNA"/>
</dbReference>
<protein>
    <submittedName>
        <fullName evidence="2">Uncharacterized protein</fullName>
    </submittedName>
</protein>
<feature type="transmembrane region" description="Helical" evidence="1">
    <location>
        <begin position="38"/>
        <end position="56"/>
    </location>
</feature>
<gene>
    <name evidence="2" type="ORF">A3D67_03180</name>
</gene>
<feature type="transmembrane region" description="Helical" evidence="1">
    <location>
        <begin position="6"/>
        <end position="26"/>
    </location>
</feature>